<feature type="transmembrane region" description="Helical" evidence="1">
    <location>
        <begin position="64"/>
        <end position="86"/>
    </location>
</feature>
<evidence type="ECO:0000313" key="3">
    <source>
        <dbReference type="Proteomes" id="UP000034932"/>
    </source>
</evidence>
<reference evidence="2 3" key="1">
    <citation type="journal article" date="2015" name="Nature">
        <title>rRNA introns, odd ribosomes, and small enigmatic genomes across a large radiation of phyla.</title>
        <authorList>
            <person name="Brown C.T."/>
            <person name="Hug L.A."/>
            <person name="Thomas B.C."/>
            <person name="Sharon I."/>
            <person name="Castelle C.J."/>
            <person name="Singh A."/>
            <person name="Wilkins M.J."/>
            <person name="Williams K.H."/>
            <person name="Banfield J.F."/>
        </authorList>
    </citation>
    <scope>NUCLEOTIDE SEQUENCE [LARGE SCALE GENOMIC DNA]</scope>
</reference>
<gene>
    <name evidence="2" type="ORF">UT19_C0016G0021</name>
</gene>
<proteinExistence type="predicted"/>
<protein>
    <submittedName>
        <fullName evidence="2">Uncharacterized protein</fullName>
    </submittedName>
</protein>
<keyword evidence="1" id="KW-1133">Transmembrane helix</keyword>
<accession>A0A0G0LMX6</accession>
<organism evidence="2 3">
    <name type="scientific">Candidatus Woesebacteria bacterium GW2011_GWB1_39_10b</name>
    <dbReference type="NCBI Taxonomy" id="1618573"/>
    <lineage>
        <taxon>Bacteria</taxon>
        <taxon>Candidatus Woeseibacteriota</taxon>
    </lineage>
</organism>
<sequence>MLNNKEIKSFVKKWNFYKPDWNSLPKSFPNLEKKGLTTEECHIVDAVKLAWTIEDGRYYLYRSFGLKVILGFSIVSLIIFLTTLFANPSSFTKSVEAKSLSQTVEDVVVSTMSAVFKK</sequence>
<keyword evidence="1" id="KW-0472">Membrane</keyword>
<dbReference type="Proteomes" id="UP000034932">
    <property type="component" value="Unassembled WGS sequence"/>
</dbReference>
<dbReference type="AlphaFoldDB" id="A0A0G0LMX6"/>
<dbReference type="EMBL" id="LBVW01000016">
    <property type="protein sequence ID" value="KKQ93208.1"/>
    <property type="molecule type" value="Genomic_DNA"/>
</dbReference>
<dbReference type="STRING" id="1618573.UT19_C0016G0021"/>
<keyword evidence="1" id="KW-0812">Transmembrane</keyword>
<evidence type="ECO:0000256" key="1">
    <source>
        <dbReference type="SAM" id="Phobius"/>
    </source>
</evidence>
<name>A0A0G0LMX6_9BACT</name>
<comment type="caution">
    <text evidence="2">The sequence shown here is derived from an EMBL/GenBank/DDBJ whole genome shotgun (WGS) entry which is preliminary data.</text>
</comment>
<evidence type="ECO:0000313" key="2">
    <source>
        <dbReference type="EMBL" id="KKQ93208.1"/>
    </source>
</evidence>